<dbReference type="InterPro" id="IPR005218">
    <property type="entry name" value="Diacylglycerol/lipid_kinase"/>
</dbReference>
<reference evidence="10" key="2">
    <citation type="submission" date="2021-04" db="EMBL/GenBank/DDBJ databases">
        <authorList>
            <person name="Gilroy R."/>
        </authorList>
    </citation>
    <scope>NUCLEOTIDE SEQUENCE</scope>
    <source>
        <strain evidence="10">CHK192-19661</strain>
    </source>
</reference>
<evidence type="ECO:0000313" key="10">
    <source>
        <dbReference type="EMBL" id="HIZ09465.1"/>
    </source>
</evidence>
<dbReference type="PANTHER" id="PTHR12358:SF54">
    <property type="entry name" value="SPHINGOSINE KINASE RELATED PROTEIN"/>
    <property type="match status" value="1"/>
</dbReference>
<evidence type="ECO:0000256" key="8">
    <source>
        <dbReference type="ARBA" id="ARBA00023264"/>
    </source>
</evidence>
<organism evidence="10 11">
    <name type="scientific">Candidatus Borkfalkia avicola</name>
    <dbReference type="NCBI Taxonomy" id="2838503"/>
    <lineage>
        <taxon>Bacteria</taxon>
        <taxon>Bacillati</taxon>
        <taxon>Bacillota</taxon>
        <taxon>Clostridia</taxon>
        <taxon>Christensenellales</taxon>
        <taxon>Christensenellaceae</taxon>
        <taxon>Candidatus Borkfalkia</taxon>
    </lineage>
</organism>
<dbReference type="InterPro" id="IPR001206">
    <property type="entry name" value="Diacylglycerol_kinase_cat_dom"/>
</dbReference>
<evidence type="ECO:0000256" key="5">
    <source>
        <dbReference type="ARBA" id="ARBA00022777"/>
    </source>
</evidence>
<gene>
    <name evidence="10" type="ORF">H9726_03145</name>
</gene>
<evidence type="ECO:0000256" key="4">
    <source>
        <dbReference type="ARBA" id="ARBA00022741"/>
    </source>
</evidence>
<dbReference type="GO" id="GO:0016301">
    <property type="term" value="F:kinase activity"/>
    <property type="evidence" value="ECO:0007669"/>
    <property type="project" value="UniProtKB-KW"/>
</dbReference>
<keyword evidence="4" id="KW-0547">Nucleotide-binding</keyword>
<evidence type="ECO:0000313" key="11">
    <source>
        <dbReference type="Proteomes" id="UP000824025"/>
    </source>
</evidence>
<keyword evidence="7" id="KW-0594">Phospholipid biosynthesis</keyword>
<keyword evidence="3" id="KW-0808">Transferase</keyword>
<reference evidence="10" key="1">
    <citation type="journal article" date="2021" name="PeerJ">
        <title>Extensive microbial diversity within the chicken gut microbiome revealed by metagenomics and culture.</title>
        <authorList>
            <person name="Gilroy R."/>
            <person name="Ravi A."/>
            <person name="Getino M."/>
            <person name="Pursley I."/>
            <person name="Horton D.L."/>
            <person name="Alikhan N.F."/>
            <person name="Baker D."/>
            <person name="Gharbi K."/>
            <person name="Hall N."/>
            <person name="Watson M."/>
            <person name="Adriaenssens E.M."/>
            <person name="Foster-Nyarko E."/>
            <person name="Jarju S."/>
            <person name="Secka A."/>
            <person name="Antonio M."/>
            <person name="Oren A."/>
            <person name="Chaudhuri R.R."/>
            <person name="La Ragione R."/>
            <person name="Hildebrand F."/>
            <person name="Pallen M.J."/>
        </authorList>
    </citation>
    <scope>NUCLEOTIDE SEQUENCE</scope>
    <source>
        <strain evidence="10">CHK192-19661</strain>
    </source>
</reference>
<comment type="similarity">
    <text evidence="2">Belongs to the diacylglycerol/lipid kinase family.</text>
</comment>
<dbReference type="PANTHER" id="PTHR12358">
    <property type="entry name" value="SPHINGOSINE KINASE"/>
    <property type="match status" value="1"/>
</dbReference>
<evidence type="ECO:0000256" key="6">
    <source>
        <dbReference type="ARBA" id="ARBA00022840"/>
    </source>
</evidence>
<dbReference type="Proteomes" id="UP000824025">
    <property type="component" value="Unassembled WGS sequence"/>
</dbReference>
<keyword evidence="6" id="KW-0067">ATP-binding</keyword>
<dbReference type="Gene3D" id="2.60.200.40">
    <property type="match status" value="1"/>
</dbReference>
<dbReference type="InterPro" id="IPR016064">
    <property type="entry name" value="NAD/diacylglycerol_kinase_sf"/>
</dbReference>
<keyword evidence="8" id="KW-1208">Phospholipid metabolism</keyword>
<comment type="cofactor">
    <cofactor evidence="1">
        <name>Mg(2+)</name>
        <dbReference type="ChEBI" id="CHEBI:18420"/>
    </cofactor>
</comment>
<keyword evidence="7" id="KW-0444">Lipid biosynthesis</keyword>
<dbReference type="PROSITE" id="PS50146">
    <property type="entry name" value="DAGK"/>
    <property type="match status" value="1"/>
</dbReference>
<accession>A0A9D2D6T2</accession>
<evidence type="ECO:0000256" key="1">
    <source>
        <dbReference type="ARBA" id="ARBA00001946"/>
    </source>
</evidence>
<name>A0A9D2D6T2_9FIRM</name>
<dbReference type="GO" id="GO:0005524">
    <property type="term" value="F:ATP binding"/>
    <property type="evidence" value="ECO:0007669"/>
    <property type="project" value="UniProtKB-KW"/>
</dbReference>
<evidence type="ECO:0000256" key="3">
    <source>
        <dbReference type="ARBA" id="ARBA00022679"/>
    </source>
</evidence>
<evidence type="ECO:0000259" key="9">
    <source>
        <dbReference type="PROSITE" id="PS50146"/>
    </source>
</evidence>
<evidence type="ECO:0000256" key="7">
    <source>
        <dbReference type="ARBA" id="ARBA00023209"/>
    </source>
</evidence>
<protein>
    <submittedName>
        <fullName evidence="10">Diacylglycerol kinase family lipid kinase</fullName>
    </submittedName>
</protein>
<feature type="domain" description="DAGKc" evidence="9">
    <location>
        <begin position="1"/>
        <end position="129"/>
    </location>
</feature>
<dbReference type="EMBL" id="DXCF01000016">
    <property type="protein sequence ID" value="HIZ09465.1"/>
    <property type="molecule type" value="Genomic_DNA"/>
</dbReference>
<dbReference type="InterPro" id="IPR050187">
    <property type="entry name" value="Lipid_Phosphate_FormReg"/>
</dbReference>
<dbReference type="InterPro" id="IPR045540">
    <property type="entry name" value="YegS/DAGK_C"/>
</dbReference>
<dbReference type="Pfam" id="PF19279">
    <property type="entry name" value="YegS_C"/>
    <property type="match status" value="1"/>
</dbReference>
<dbReference type="GO" id="GO:0008654">
    <property type="term" value="P:phospholipid biosynthetic process"/>
    <property type="evidence" value="ECO:0007669"/>
    <property type="project" value="UniProtKB-KW"/>
</dbReference>
<dbReference type="NCBIfam" id="TIGR00147">
    <property type="entry name" value="YegS/Rv2252/BmrU family lipid kinase"/>
    <property type="match status" value="1"/>
</dbReference>
<dbReference type="Pfam" id="PF00781">
    <property type="entry name" value="DAGK_cat"/>
    <property type="match status" value="1"/>
</dbReference>
<dbReference type="AlphaFoldDB" id="A0A9D2D6T2"/>
<comment type="caution">
    <text evidence="10">The sequence shown here is derived from an EMBL/GenBank/DDBJ whole genome shotgun (WGS) entry which is preliminary data.</text>
</comment>
<dbReference type="SUPFAM" id="SSF111331">
    <property type="entry name" value="NAD kinase/diacylglycerol kinase-like"/>
    <property type="match status" value="1"/>
</dbReference>
<evidence type="ECO:0000256" key="2">
    <source>
        <dbReference type="ARBA" id="ARBA00005983"/>
    </source>
</evidence>
<keyword evidence="5 10" id="KW-0418">Kinase</keyword>
<dbReference type="Gene3D" id="3.40.50.10330">
    <property type="entry name" value="Probable inorganic polyphosphate/atp-NAD kinase, domain 1"/>
    <property type="match status" value="1"/>
</dbReference>
<sequence length="295" mass="32595">MINIILNPRSGEGKKKKLFARALARFEERKQEVRVFETEKAGQAALLAHDLSQEGGDLVVIGGDGTLHEVINGFSDFENCALGLIPAGTGNDFAAAAGIPLEPEKAVDLILDTQPQFTEFMQFPQGVRGINVAGTGIDVEILKRCRASKVLRGRFQYIISLIISLCKFRNYKMKVRVNGKESTYNALIACVGNGYRIGGGVPMCPEAKVGDGLLDFVVVDDVKKLKVPPAFVKLMKGKILREKFTFFERCEHIEIEPDPPQTIQIDGEFYDGLPFVVDVAKDKLRMYRAGEAKKE</sequence>
<dbReference type="SMART" id="SM00046">
    <property type="entry name" value="DAGKc"/>
    <property type="match status" value="1"/>
</dbReference>
<dbReference type="InterPro" id="IPR017438">
    <property type="entry name" value="ATP-NAD_kinase_N"/>
</dbReference>
<keyword evidence="7" id="KW-0443">Lipid metabolism</keyword>
<proteinExistence type="inferred from homology"/>